<evidence type="ECO:0000256" key="4">
    <source>
        <dbReference type="ARBA" id="ARBA00022833"/>
    </source>
</evidence>
<dbReference type="AlphaFoldDB" id="A0A1I8GEI0"/>
<feature type="compositionally biased region" description="Basic residues" evidence="6">
    <location>
        <begin position="262"/>
        <end position="274"/>
    </location>
</feature>
<feature type="compositionally biased region" description="Polar residues" evidence="6">
    <location>
        <begin position="450"/>
        <end position="467"/>
    </location>
</feature>
<dbReference type="GO" id="GO:0005634">
    <property type="term" value="C:nucleus"/>
    <property type="evidence" value="ECO:0007669"/>
    <property type="project" value="TreeGrafter"/>
</dbReference>
<feature type="region of interest" description="Disordered" evidence="6">
    <location>
        <begin position="1"/>
        <end position="24"/>
    </location>
</feature>
<dbReference type="SUPFAM" id="SSF57667">
    <property type="entry name" value="beta-beta-alpha zinc fingers"/>
    <property type="match status" value="2"/>
</dbReference>
<dbReference type="PANTHER" id="PTHR24409:SF295">
    <property type="entry name" value="AZ2-RELATED"/>
    <property type="match status" value="1"/>
</dbReference>
<dbReference type="GO" id="GO:0008270">
    <property type="term" value="F:zinc ion binding"/>
    <property type="evidence" value="ECO:0007669"/>
    <property type="project" value="UniProtKB-KW"/>
</dbReference>
<feature type="region of interest" description="Disordered" evidence="6">
    <location>
        <begin position="432"/>
        <end position="480"/>
    </location>
</feature>
<accession>A0A1I8GEI0</accession>
<keyword evidence="2" id="KW-0677">Repeat</keyword>
<evidence type="ECO:0000313" key="9">
    <source>
        <dbReference type="WBParaSite" id="maker-uti_cns_0001743-snap-gene-1.13-mRNA-1"/>
    </source>
</evidence>
<dbReference type="Proteomes" id="UP000095280">
    <property type="component" value="Unplaced"/>
</dbReference>
<dbReference type="GO" id="GO:0000981">
    <property type="term" value="F:DNA-binding transcription factor activity, RNA polymerase II-specific"/>
    <property type="evidence" value="ECO:0007669"/>
    <property type="project" value="TreeGrafter"/>
</dbReference>
<feature type="compositionally biased region" description="Basic residues" evidence="6">
    <location>
        <begin position="241"/>
        <end position="251"/>
    </location>
</feature>
<evidence type="ECO:0000313" key="8">
    <source>
        <dbReference type="Proteomes" id="UP000095280"/>
    </source>
</evidence>
<dbReference type="PROSITE" id="PS00028">
    <property type="entry name" value="ZINC_FINGER_C2H2_1"/>
    <property type="match status" value="3"/>
</dbReference>
<dbReference type="PROSITE" id="PS50157">
    <property type="entry name" value="ZINC_FINGER_C2H2_2"/>
    <property type="match status" value="3"/>
</dbReference>
<dbReference type="WBParaSite" id="maker-uti_cns_0001743-snap-gene-1.13-mRNA-1">
    <property type="protein sequence ID" value="maker-uti_cns_0001743-snap-gene-1.13-mRNA-1"/>
    <property type="gene ID" value="maker-uti_cns_0001743-snap-gene-1.13"/>
</dbReference>
<feature type="region of interest" description="Disordered" evidence="6">
    <location>
        <begin position="195"/>
        <end position="326"/>
    </location>
</feature>
<keyword evidence="8" id="KW-1185">Reference proteome</keyword>
<dbReference type="SMART" id="SM00355">
    <property type="entry name" value="ZnF_C2H2"/>
    <property type="match status" value="6"/>
</dbReference>
<evidence type="ECO:0000259" key="7">
    <source>
        <dbReference type="PROSITE" id="PS50157"/>
    </source>
</evidence>
<dbReference type="InterPro" id="IPR013087">
    <property type="entry name" value="Znf_C2H2_type"/>
</dbReference>
<keyword evidence="1" id="KW-0479">Metal-binding</keyword>
<evidence type="ECO:0000256" key="5">
    <source>
        <dbReference type="PROSITE-ProRule" id="PRU00042"/>
    </source>
</evidence>
<feature type="compositionally biased region" description="Low complexity" evidence="6">
    <location>
        <begin position="1"/>
        <end position="20"/>
    </location>
</feature>
<feature type="compositionally biased region" description="Polar residues" evidence="6">
    <location>
        <begin position="291"/>
        <end position="308"/>
    </location>
</feature>
<evidence type="ECO:0000256" key="1">
    <source>
        <dbReference type="ARBA" id="ARBA00022723"/>
    </source>
</evidence>
<dbReference type="Gene3D" id="3.30.160.60">
    <property type="entry name" value="Classic Zinc Finger"/>
    <property type="match status" value="2"/>
</dbReference>
<sequence length="550" mass="60869">LISFKSSSSTSGSLAIRSGSDSTSGCICCVKCGRQFPTERGARIHQNYCNSSSAAVAPVIAAAASTTAAADSGTRQRQLESGVIIGTVFKREPDTADFSAVDADNLSDMNRSGNAVLLSLNECVFCCRLFDSAEALARHLLSHNQMQPFLCCFCQQPFPSRQTLDWHFVHLHRMQMPGQQQQQPNTAPVISVAASDDMPRQTSPRSSPQTPPPPPPAESESLNQPPAVRGVSGGGKCASTARKKNANKQRQQKSSLGPRKPGLIRKKNLPKIRARLGPTTEEQSSSQQPQAQLDSTEQPVEQSDQQPEAQDKKNKQARQKLNIQAKRKVTSVDPQFTCHLCSRRYWTERELASHFIICLRRRRLTDPEKPKCEFCQKLCGNKLRLISHIRRCHSGRRHFTCLVCRAVFPTRSSVMLHSYRFRRLVNARLSKNANSNTNSSKKTDRRRPRNSVQSEQAVETEAEQSLQAGEELSLEEEQCQDGEQKLYGEPAEQAAAGDSTGGRQWQPFVWCDPNQLAEDLRSATYAAAAADSNFLLEQNVSNAKKSSTTN</sequence>
<evidence type="ECO:0000256" key="3">
    <source>
        <dbReference type="ARBA" id="ARBA00022771"/>
    </source>
</evidence>
<proteinExistence type="predicted"/>
<organism evidence="8 9">
    <name type="scientific">Macrostomum lignano</name>
    <dbReference type="NCBI Taxonomy" id="282301"/>
    <lineage>
        <taxon>Eukaryota</taxon>
        <taxon>Metazoa</taxon>
        <taxon>Spiralia</taxon>
        <taxon>Lophotrochozoa</taxon>
        <taxon>Platyhelminthes</taxon>
        <taxon>Rhabditophora</taxon>
        <taxon>Macrostomorpha</taxon>
        <taxon>Macrostomida</taxon>
        <taxon>Macrostomidae</taxon>
        <taxon>Macrostomum</taxon>
    </lineage>
</organism>
<protein>
    <submittedName>
        <fullName evidence="9">C2H2-type domain-containing protein</fullName>
    </submittedName>
</protein>
<keyword evidence="3 5" id="KW-0863">Zinc-finger</keyword>
<evidence type="ECO:0000256" key="2">
    <source>
        <dbReference type="ARBA" id="ARBA00022737"/>
    </source>
</evidence>
<dbReference type="InterPro" id="IPR036236">
    <property type="entry name" value="Znf_C2H2_sf"/>
</dbReference>
<feature type="domain" description="C2H2-type" evidence="7">
    <location>
        <begin position="149"/>
        <end position="177"/>
    </location>
</feature>
<keyword evidence="4" id="KW-0862">Zinc</keyword>
<evidence type="ECO:0000256" key="6">
    <source>
        <dbReference type="SAM" id="MobiDB-lite"/>
    </source>
</evidence>
<reference evidence="9" key="1">
    <citation type="submission" date="2016-11" db="UniProtKB">
        <authorList>
            <consortium name="WormBaseParasite"/>
        </authorList>
    </citation>
    <scope>IDENTIFICATION</scope>
</reference>
<feature type="compositionally biased region" description="Low complexity" evidence="6">
    <location>
        <begin position="278"/>
        <end position="290"/>
    </location>
</feature>
<dbReference type="GO" id="GO:0000977">
    <property type="term" value="F:RNA polymerase II transcription regulatory region sequence-specific DNA binding"/>
    <property type="evidence" value="ECO:0007669"/>
    <property type="project" value="TreeGrafter"/>
</dbReference>
<feature type="domain" description="C2H2-type" evidence="7">
    <location>
        <begin position="370"/>
        <end position="398"/>
    </location>
</feature>
<name>A0A1I8GEI0_9PLAT</name>
<dbReference type="PANTHER" id="PTHR24409">
    <property type="entry name" value="ZINC FINGER PROTEIN 142"/>
    <property type="match status" value="1"/>
</dbReference>
<feature type="domain" description="C2H2-type" evidence="7">
    <location>
        <begin position="121"/>
        <end position="148"/>
    </location>
</feature>